<feature type="region of interest" description="Disordered" evidence="1">
    <location>
        <begin position="54"/>
        <end position="76"/>
    </location>
</feature>
<feature type="transmembrane region" description="Helical" evidence="2">
    <location>
        <begin position="7"/>
        <end position="30"/>
    </location>
</feature>
<protein>
    <submittedName>
        <fullName evidence="3">Uncharacterized protein</fullName>
    </submittedName>
</protein>
<evidence type="ECO:0000313" key="3">
    <source>
        <dbReference type="EMBL" id="MBC8581716.1"/>
    </source>
</evidence>
<comment type="caution">
    <text evidence="3">The sequence shown here is derived from an EMBL/GenBank/DDBJ whole genome shotgun (WGS) entry which is preliminary data.</text>
</comment>
<gene>
    <name evidence="3" type="ORF">H8718_19775</name>
</gene>
<proteinExistence type="predicted"/>
<keyword evidence="2" id="KW-0472">Membrane</keyword>
<evidence type="ECO:0000313" key="4">
    <source>
        <dbReference type="Proteomes" id="UP000655830"/>
    </source>
</evidence>
<keyword evidence="2" id="KW-1133">Transmembrane helix</keyword>
<organism evidence="3 4">
    <name type="scientific">Zhenhengia yiwuensis</name>
    <dbReference type="NCBI Taxonomy" id="2763666"/>
    <lineage>
        <taxon>Bacteria</taxon>
        <taxon>Bacillati</taxon>
        <taxon>Bacillota</taxon>
        <taxon>Clostridia</taxon>
        <taxon>Lachnospirales</taxon>
        <taxon>Lachnospiraceae</taxon>
        <taxon>Zhenhengia</taxon>
    </lineage>
</organism>
<evidence type="ECO:0000256" key="2">
    <source>
        <dbReference type="SAM" id="Phobius"/>
    </source>
</evidence>
<keyword evidence="2" id="KW-0812">Transmembrane</keyword>
<dbReference type="Proteomes" id="UP000655830">
    <property type="component" value="Unassembled WGS sequence"/>
</dbReference>
<dbReference type="EMBL" id="JACRSY010000081">
    <property type="protein sequence ID" value="MBC8581716.1"/>
    <property type="molecule type" value="Genomic_DNA"/>
</dbReference>
<accession>A0A926EL36</accession>
<evidence type="ECO:0000256" key="1">
    <source>
        <dbReference type="SAM" id="MobiDB-lite"/>
    </source>
</evidence>
<reference evidence="3" key="1">
    <citation type="submission" date="2020-08" db="EMBL/GenBank/DDBJ databases">
        <title>Genome public.</title>
        <authorList>
            <person name="Liu C."/>
            <person name="Sun Q."/>
        </authorList>
    </citation>
    <scope>NUCLEOTIDE SEQUENCE</scope>
    <source>
        <strain evidence="3">NSJ-12</strain>
    </source>
</reference>
<keyword evidence="4" id="KW-1185">Reference proteome</keyword>
<name>A0A926EL36_9FIRM</name>
<dbReference type="AlphaFoldDB" id="A0A926EL36"/>
<sequence length="76" mass="8531">MKNNNKLFILFAILIIVLIGIGITIVKTLVPKNNQNSNISPPISNNIELHTSEGESVPVYEMPGDDYENTDFREDK</sequence>
<dbReference type="RefSeq" id="WP_249334776.1">
    <property type="nucleotide sequence ID" value="NZ_JACRSY010000081.1"/>
</dbReference>